<dbReference type="InterPro" id="IPR043428">
    <property type="entry name" value="LivM-like"/>
</dbReference>
<organism evidence="7 8">
    <name type="scientific">candidate division TA06 bacterium 34_109</name>
    <dbReference type="NCBI Taxonomy" id="1635277"/>
    <lineage>
        <taxon>Bacteria</taxon>
        <taxon>Bacteria division TA06</taxon>
    </lineage>
</organism>
<evidence type="ECO:0000313" key="8">
    <source>
        <dbReference type="Proteomes" id="UP000053467"/>
    </source>
</evidence>
<reference evidence="8" key="1">
    <citation type="journal article" date="2015" name="MBio">
        <title>Genome-Resolved Metagenomic Analysis Reveals Roles for Candidate Phyla and Other Microbial Community Members in Biogeochemical Transformations in Oil Reservoirs.</title>
        <authorList>
            <person name="Hu P."/>
            <person name="Tom L."/>
            <person name="Singh A."/>
            <person name="Thomas B.C."/>
            <person name="Baker B.J."/>
            <person name="Piceno Y.M."/>
            <person name="Andersen G.L."/>
            <person name="Banfield J.F."/>
        </authorList>
    </citation>
    <scope>NUCLEOTIDE SEQUENCE [LARGE SCALE GENOMIC DNA]</scope>
</reference>
<feature type="transmembrane region" description="Helical" evidence="6">
    <location>
        <begin position="35"/>
        <end position="55"/>
    </location>
</feature>
<comment type="subcellular location">
    <subcellularLocation>
        <location evidence="1">Cell membrane</location>
        <topology evidence="1">Multi-pass membrane protein</topology>
    </subcellularLocation>
</comment>
<evidence type="ECO:0000313" key="7">
    <source>
        <dbReference type="EMBL" id="KUK85965.1"/>
    </source>
</evidence>
<evidence type="ECO:0000256" key="1">
    <source>
        <dbReference type="ARBA" id="ARBA00004651"/>
    </source>
</evidence>
<dbReference type="PANTHER" id="PTHR30482">
    <property type="entry name" value="HIGH-AFFINITY BRANCHED-CHAIN AMINO ACID TRANSPORT SYSTEM PERMEASE"/>
    <property type="match status" value="1"/>
</dbReference>
<keyword evidence="5 6" id="KW-0472">Membrane</keyword>
<evidence type="ECO:0000256" key="4">
    <source>
        <dbReference type="ARBA" id="ARBA00022989"/>
    </source>
</evidence>
<keyword evidence="2" id="KW-1003">Cell membrane</keyword>
<accession>A0A101I192</accession>
<sequence length="355" mass="38781">MKRQNAKVFTILALIVLFILVYLAQNKLDPYKIRILNLGAIYVTLGVSLNLIYGFTGQFSLGHAGFMAIGAYVTALLVLPPYYKEIIFILEPLAWPFTVIHAPFLIALLCGGLLAALAAFLIGLPVLRLKGDYLGIATLGFAEIIRVIANNLPHITNGALGIKGIPEFTNLWWTVGVAVVTIYIIKGLVNSSYGRALMAIRENEIAAEVIGINLTYHKVMSFTISAFFAGVAGGLFACLLTTIDPKAFMFVMTYNILIVVVLGGLGSITGTVIAAFLYNFLLEYLRPIEAGFQIGPIVFPAIPGLRMVTFSVLLLVLIIYKQRGLMGGIEFSWQAFFQFINKLFTKKKPTEGSPS</sequence>
<keyword evidence="3 6" id="KW-0812">Transmembrane</keyword>
<evidence type="ECO:0000256" key="3">
    <source>
        <dbReference type="ARBA" id="ARBA00022692"/>
    </source>
</evidence>
<dbReference type="InterPro" id="IPR001851">
    <property type="entry name" value="ABC_transp_permease"/>
</dbReference>
<feature type="transmembrane region" description="Helical" evidence="6">
    <location>
        <begin position="219"/>
        <end position="242"/>
    </location>
</feature>
<dbReference type="Proteomes" id="UP000053467">
    <property type="component" value="Unassembled WGS sequence"/>
</dbReference>
<protein>
    <submittedName>
        <fullName evidence="7">Amino acid/amide ABC transporter membrane protein 2, HAAT family</fullName>
    </submittedName>
</protein>
<feature type="transmembrane region" description="Helical" evidence="6">
    <location>
        <begin position="170"/>
        <end position="189"/>
    </location>
</feature>
<evidence type="ECO:0000256" key="2">
    <source>
        <dbReference type="ARBA" id="ARBA00022475"/>
    </source>
</evidence>
<dbReference type="PANTHER" id="PTHR30482:SF10">
    <property type="entry name" value="HIGH-AFFINITY BRANCHED-CHAIN AMINO ACID TRANSPORT PROTEIN BRAE"/>
    <property type="match status" value="1"/>
</dbReference>
<dbReference type="CDD" id="cd06581">
    <property type="entry name" value="TM_PBP1_LivM_like"/>
    <property type="match status" value="1"/>
</dbReference>
<evidence type="ECO:0000256" key="5">
    <source>
        <dbReference type="ARBA" id="ARBA00023136"/>
    </source>
</evidence>
<dbReference type="GO" id="GO:0015658">
    <property type="term" value="F:branched-chain amino acid transmembrane transporter activity"/>
    <property type="evidence" value="ECO:0007669"/>
    <property type="project" value="InterPro"/>
</dbReference>
<feature type="transmembrane region" description="Helical" evidence="6">
    <location>
        <begin position="104"/>
        <end position="127"/>
    </location>
</feature>
<dbReference type="PATRIC" id="fig|1635277.3.peg.1612"/>
<name>A0A101I192_UNCT6</name>
<dbReference type="EMBL" id="LGGX01000034">
    <property type="protein sequence ID" value="KUK85965.1"/>
    <property type="molecule type" value="Genomic_DNA"/>
</dbReference>
<feature type="transmembrane region" description="Helical" evidence="6">
    <location>
        <begin position="61"/>
        <end position="83"/>
    </location>
</feature>
<feature type="transmembrane region" description="Helical" evidence="6">
    <location>
        <begin position="254"/>
        <end position="277"/>
    </location>
</feature>
<dbReference type="GO" id="GO:0005886">
    <property type="term" value="C:plasma membrane"/>
    <property type="evidence" value="ECO:0007669"/>
    <property type="project" value="UniProtKB-SubCell"/>
</dbReference>
<dbReference type="Pfam" id="PF02653">
    <property type="entry name" value="BPD_transp_2"/>
    <property type="match status" value="1"/>
</dbReference>
<feature type="transmembrane region" description="Helical" evidence="6">
    <location>
        <begin position="6"/>
        <end position="23"/>
    </location>
</feature>
<dbReference type="AlphaFoldDB" id="A0A101I192"/>
<gene>
    <name evidence="7" type="ORF">XE03_1806</name>
</gene>
<keyword evidence="4 6" id="KW-1133">Transmembrane helix</keyword>
<comment type="caution">
    <text evidence="7">The sequence shown here is derived from an EMBL/GenBank/DDBJ whole genome shotgun (WGS) entry which is preliminary data.</text>
</comment>
<feature type="transmembrane region" description="Helical" evidence="6">
    <location>
        <begin position="297"/>
        <end position="320"/>
    </location>
</feature>
<evidence type="ECO:0000256" key="6">
    <source>
        <dbReference type="SAM" id="Phobius"/>
    </source>
</evidence>
<proteinExistence type="predicted"/>